<feature type="compositionally biased region" description="Basic and acidic residues" evidence="1">
    <location>
        <begin position="31"/>
        <end position="45"/>
    </location>
</feature>
<keyword evidence="3" id="KW-1185">Reference proteome</keyword>
<name>A0A2S4UTQ5_9BASI</name>
<feature type="non-terminal residue" evidence="2">
    <location>
        <position position="171"/>
    </location>
</feature>
<dbReference type="EMBL" id="PKSM01000246">
    <property type="protein sequence ID" value="POW00663.1"/>
    <property type="molecule type" value="Genomic_DNA"/>
</dbReference>
<protein>
    <submittedName>
        <fullName evidence="2">Uncharacterized protein</fullName>
    </submittedName>
</protein>
<accession>A0A2S4UTQ5</accession>
<gene>
    <name evidence="2" type="ORF">PSHT_12918</name>
</gene>
<comment type="caution">
    <text evidence="2">The sequence shown here is derived from an EMBL/GenBank/DDBJ whole genome shotgun (WGS) entry which is preliminary data.</text>
</comment>
<dbReference type="Proteomes" id="UP000238274">
    <property type="component" value="Unassembled WGS sequence"/>
</dbReference>
<reference evidence="3" key="2">
    <citation type="journal article" date="2018" name="BMC Genomics">
        <title>Genomic insights into host adaptation between the wheat stripe rust pathogen (Puccinia striiformis f. sp. tritici) and the barley stripe rust pathogen (Puccinia striiformis f. sp. hordei).</title>
        <authorList>
            <person name="Xia C."/>
            <person name="Wang M."/>
            <person name="Yin C."/>
            <person name="Cornejo O.E."/>
            <person name="Hulbert S.H."/>
            <person name="Chen X."/>
        </authorList>
    </citation>
    <scope>NUCLEOTIDE SEQUENCE [LARGE SCALE GENOMIC DNA]</scope>
    <source>
        <strain evidence="3">93TX-2</strain>
    </source>
</reference>
<proteinExistence type="predicted"/>
<evidence type="ECO:0000256" key="1">
    <source>
        <dbReference type="SAM" id="MobiDB-lite"/>
    </source>
</evidence>
<sequence>SKTIKGVCELNWSREHFPKDVGIVKEIRGQTSEERVKRARVEVDPNKPSGSNDHIEMPQDSDDEEDENLDAAFISDGESEDEIKTQATGGCKSSQASNDVCQFRPTSVSQDLNMNSDAKEILLRLISLRFTQGRSHFSTTLYLTKYGYADDHPGSLSSTSLSSSRLPDHHS</sequence>
<feature type="compositionally biased region" description="Acidic residues" evidence="1">
    <location>
        <begin position="59"/>
        <end position="69"/>
    </location>
</feature>
<dbReference type="VEuPathDB" id="FungiDB:PSTT_07096"/>
<dbReference type="VEuPathDB" id="FungiDB:PSHT_12918"/>
<feature type="compositionally biased region" description="Polar residues" evidence="1">
    <location>
        <begin position="85"/>
        <end position="99"/>
    </location>
</feature>
<evidence type="ECO:0000313" key="2">
    <source>
        <dbReference type="EMBL" id="POW00663.1"/>
    </source>
</evidence>
<organism evidence="2 3">
    <name type="scientific">Puccinia striiformis</name>
    <dbReference type="NCBI Taxonomy" id="27350"/>
    <lineage>
        <taxon>Eukaryota</taxon>
        <taxon>Fungi</taxon>
        <taxon>Dikarya</taxon>
        <taxon>Basidiomycota</taxon>
        <taxon>Pucciniomycotina</taxon>
        <taxon>Pucciniomycetes</taxon>
        <taxon>Pucciniales</taxon>
        <taxon>Pucciniaceae</taxon>
        <taxon>Puccinia</taxon>
    </lineage>
</organism>
<feature type="non-terminal residue" evidence="2">
    <location>
        <position position="1"/>
    </location>
</feature>
<dbReference type="AlphaFoldDB" id="A0A2S4UTQ5"/>
<reference evidence="2 3" key="1">
    <citation type="submission" date="2017-12" db="EMBL/GenBank/DDBJ databases">
        <title>Gene loss provides genomic basis for host adaptation in cereal stripe rust fungi.</title>
        <authorList>
            <person name="Xia C."/>
        </authorList>
    </citation>
    <scope>NUCLEOTIDE SEQUENCE [LARGE SCALE GENOMIC DNA]</scope>
    <source>
        <strain evidence="2 3">93TX-2</strain>
    </source>
</reference>
<reference evidence="3" key="3">
    <citation type="journal article" date="2018" name="Mol. Plant Microbe Interact.">
        <title>Genome sequence resources for the wheat stripe rust pathogen (Puccinia striiformis f. sp. tritici) and the barley stripe rust pathogen (Puccinia striiformis f. sp. hordei).</title>
        <authorList>
            <person name="Xia C."/>
            <person name="Wang M."/>
            <person name="Yin C."/>
            <person name="Cornejo O.E."/>
            <person name="Hulbert S.H."/>
            <person name="Chen X."/>
        </authorList>
    </citation>
    <scope>NUCLEOTIDE SEQUENCE [LARGE SCALE GENOMIC DNA]</scope>
    <source>
        <strain evidence="3">93TX-2</strain>
    </source>
</reference>
<feature type="region of interest" description="Disordered" evidence="1">
    <location>
        <begin position="31"/>
        <end position="99"/>
    </location>
</feature>
<evidence type="ECO:0000313" key="3">
    <source>
        <dbReference type="Proteomes" id="UP000238274"/>
    </source>
</evidence>